<dbReference type="InterPro" id="IPR023298">
    <property type="entry name" value="ATPase_P-typ_TM_dom_sf"/>
</dbReference>
<dbReference type="SUPFAM" id="SSF56784">
    <property type="entry name" value="HAD-like"/>
    <property type="match status" value="1"/>
</dbReference>
<evidence type="ECO:0000256" key="6">
    <source>
        <dbReference type="ARBA" id="ARBA00022840"/>
    </source>
</evidence>
<protein>
    <submittedName>
        <fullName evidence="14">Cation_ATPase_C domain-containing protein</fullName>
    </submittedName>
</protein>
<dbReference type="STRING" id="334426.A0A0R3PF87"/>
<dbReference type="GO" id="GO:0015203">
    <property type="term" value="F:polyamine transmembrane transporter activity"/>
    <property type="evidence" value="ECO:0007669"/>
    <property type="project" value="TreeGrafter"/>
</dbReference>
<name>A0A0R3PF87_ANGCS</name>
<evidence type="ECO:0000256" key="4">
    <source>
        <dbReference type="ARBA" id="ARBA00022723"/>
    </source>
</evidence>
<evidence type="ECO:0000313" key="12">
    <source>
        <dbReference type="EMBL" id="VDM54405.1"/>
    </source>
</evidence>
<dbReference type="GO" id="GO:0016020">
    <property type="term" value="C:membrane"/>
    <property type="evidence" value="ECO:0007669"/>
    <property type="project" value="UniProtKB-SubCell"/>
</dbReference>
<comment type="subcellular location">
    <subcellularLocation>
        <location evidence="1">Membrane</location>
        <topology evidence="1">Multi-pass membrane protein</topology>
    </subcellularLocation>
</comment>
<keyword evidence="10 11" id="KW-0472">Membrane</keyword>
<dbReference type="GO" id="GO:0016887">
    <property type="term" value="F:ATP hydrolysis activity"/>
    <property type="evidence" value="ECO:0007669"/>
    <property type="project" value="InterPro"/>
</dbReference>
<evidence type="ECO:0000256" key="11">
    <source>
        <dbReference type="SAM" id="Phobius"/>
    </source>
</evidence>
<evidence type="ECO:0000256" key="8">
    <source>
        <dbReference type="ARBA" id="ARBA00022967"/>
    </source>
</evidence>
<dbReference type="InterPro" id="IPR036412">
    <property type="entry name" value="HAD-like_sf"/>
</dbReference>
<reference evidence="14" key="1">
    <citation type="submission" date="2017-02" db="UniProtKB">
        <authorList>
            <consortium name="WormBaseParasite"/>
        </authorList>
    </citation>
    <scope>IDENTIFICATION</scope>
</reference>
<evidence type="ECO:0000256" key="1">
    <source>
        <dbReference type="ARBA" id="ARBA00004141"/>
    </source>
</evidence>
<dbReference type="InterPro" id="IPR001757">
    <property type="entry name" value="P_typ_ATPase"/>
</dbReference>
<dbReference type="GO" id="GO:0019829">
    <property type="term" value="F:ATPase-coupled monoatomic cation transmembrane transporter activity"/>
    <property type="evidence" value="ECO:0007669"/>
    <property type="project" value="TreeGrafter"/>
</dbReference>
<dbReference type="EMBL" id="UYYA01000646">
    <property type="protein sequence ID" value="VDM54405.1"/>
    <property type="molecule type" value="Genomic_DNA"/>
</dbReference>
<keyword evidence="13" id="KW-1185">Reference proteome</keyword>
<gene>
    <name evidence="12" type="ORF">ACOC_LOCUS2820</name>
</gene>
<feature type="transmembrane region" description="Helical" evidence="11">
    <location>
        <begin position="58"/>
        <end position="74"/>
    </location>
</feature>
<keyword evidence="2" id="KW-0597">Phosphoprotein</keyword>
<dbReference type="AlphaFoldDB" id="A0A0R3PF87"/>
<evidence type="ECO:0000256" key="3">
    <source>
        <dbReference type="ARBA" id="ARBA00022692"/>
    </source>
</evidence>
<dbReference type="GO" id="GO:0140358">
    <property type="term" value="F:P-type transmembrane transporter activity"/>
    <property type="evidence" value="ECO:0007669"/>
    <property type="project" value="InterPro"/>
</dbReference>
<evidence type="ECO:0000256" key="5">
    <source>
        <dbReference type="ARBA" id="ARBA00022741"/>
    </source>
</evidence>
<dbReference type="PANTHER" id="PTHR45630">
    <property type="entry name" value="CATION-TRANSPORTING ATPASE-RELATED"/>
    <property type="match status" value="1"/>
</dbReference>
<keyword evidence="4" id="KW-0479">Metal-binding</keyword>
<keyword evidence="3 11" id="KW-0812">Transmembrane</keyword>
<evidence type="ECO:0000313" key="13">
    <source>
        <dbReference type="Proteomes" id="UP000267027"/>
    </source>
</evidence>
<dbReference type="PROSITE" id="PS01229">
    <property type="entry name" value="COF_2"/>
    <property type="match status" value="1"/>
</dbReference>
<dbReference type="NCBIfam" id="TIGR01494">
    <property type="entry name" value="ATPase_P-type"/>
    <property type="match status" value="1"/>
</dbReference>
<sequence length="149" mass="16307">MMSPDQKQQLINDLQKTDYTVAMCGDGANDCAALKAAHVGISLSDAEASIAAPFTSRFLYIDLFLITFVALFFGNTPASDRLSSTPPPTRLLSLASVASVCGQLLIIAISQLYVFILITRQPWFFPYAPPDGPDTLSRKSMQVLFHIFE</sequence>
<accession>A0A0R3PF87</accession>
<evidence type="ECO:0000256" key="7">
    <source>
        <dbReference type="ARBA" id="ARBA00022842"/>
    </source>
</evidence>
<dbReference type="Gene3D" id="3.40.50.1000">
    <property type="entry name" value="HAD superfamily/HAD-like"/>
    <property type="match status" value="1"/>
</dbReference>
<evidence type="ECO:0000256" key="9">
    <source>
        <dbReference type="ARBA" id="ARBA00022989"/>
    </source>
</evidence>
<dbReference type="Proteomes" id="UP000267027">
    <property type="component" value="Unassembled WGS sequence"/>
</dbReference>
<dbReference type="SUPFAM" id="SSF81665">
    <property type="entry name" value="Calcium ATPase, transmembrane domain M"/>
    <property type="match status" value="1"/>
</dbReference>
<evidence type="ECO:0000313" key="14">
    <source>
        <dbReference type="WBParaSite" id="ACOC_0000281901-mRNA-1"/>
    </source>
</evidence>
<dbReference type="InterPro" id="IPR006544">
    <property type="entry name" value="P-type_TPase_V"/>
</dbReference>
<reference evidence="12 13" key="2">
    <citation type="submission" date="2018-11" db="EMBL/GenBank/DDBJ databases">
        <authorList>
            <consortium name="Pathogen Informatics"/>
        </authorList>
    </citation>
    <scope>NUCLEOTIDE SEQUENCE [LARGE SCALE GENOMIC DNA]</scope>
    <source>
        <strain evidence="12 13">Costa Rica</strain>
    </source>
</reference>
<keyword evidence="9 11" id="KW-1133">Transmembrane helix</keyword>
<dbReference type="PANTHER" id="PTHR45630:SF8">
    <property type="entry name" value="CATION-TRANSPORTING ATPASE"/>
    <property type="match status" value="1"/>
</dbReference>
<dbReference type="GO" id="GO:0006874">
    <property type="term" value="P:intracellular calcium ion homeostasis"/>
    <property type="evidence" value="ECO:0007669"/>
    <property type="project" value="TreeGrafter"/>
</dbReference>
<dbReference type="WBParaSite" id="ACOC_0000281901-mRNA-1">
    <property type="protein sequence ID" value="ACOC_0000281901-mRNA-1"/>
    <property type="gene ID" value="ACOC_0000281901"/>
</dbReference>
<proteinExistence type="predicted"/>
<dbReference type="InterPro" id="IPR023214">
    <property type="entry name" value="HAD_sf"/>
</dbReference>
<keyword evidence="7" id="KW-0460">Magnesium</keyword>
<feature type="transmembrane region" description="Helical" evidence="11">
    <location>
        <begin position="94"/>
        <end position="118"/>
    </location>
</feature>
<dbReference type="GO" id="GO:0046872">
    <property type="term" value="F:metal ion binding"/>
    <property type="evidence" value="ECO:0007669"/>
    <property type="project" value="UniProtKB-KW"/>
</dbReference>
<keyword evidence="6" id="KW-0067">ATP-binding</keyword>
<dbReference type="GO" id="GO:0005524">
    <property type="term" value="F:ATP binding"/>
    <property type="evidence" value="ECO:0007669"/>
    <property type="project" value="UniProtKB-KW"/>
</dbReference>
<evidence type="ECO:0000256" key="2">
    <source>
        <dbReference type="ARBA" id="ARBA00022553"/>
    </source>
</evidence>
<keyword evidence="5" id="KW-0547">Nucleotide-binding</keyword>
<evidence type="ECO:0000256" key="10">
    <source>
        <dbReference type="ARBA" id="ARBA00023136"/>
    </source>
</evidence>
<keyword evidence="8" id="KW-1278">Translocase</keyword>
<dbReference type="OrthoDB" id="5864847at2759"/>
<organism evidence="14">
    <name type="scientific">Angiostrongylus costaricensis</name>
    <name type="common">Nematode worm</name>
    <dbReference type="NCBI Taxonomy" id="334426"/>
    <lineage>
        <taxon>Eukaryota</taxon>
        <taxon>Metazoa</taxon>
        <taxon>Ecdysozoa</taxon>
        <taxon>Nematoda</taxon>
        <taxon>Chromadorea</taxon>
        <taxon>Rhabditida</taxon>
        <taxon>Rhabditina</taxon>
        <taxon>Rhabditomorpha</taxon>
        <taxon>Strongyloidea</taxon>
        <taxon>Metastrongylidae</taxon>
        <taxon>Angiostrongylus</taxon>
    </lineage>
</organism>